<feature type="compositionally biased region" description="Polar residues" evidence="5">
    <location>
        <begin position="224"/>
        <end position="239"/>
    </location>
</feature>
<evidence type="ECO:0000256" key="6">
    <source>
        <dbReference type="SAM" id="Phobius"/>
    </source>
</evidence>
<dbReference type="GO" id="GO:0071944">
    <property type="term" value="C:cell periphery"/>
    <property type="evidence" value="ECO:0007669"/>
    <property type="project" value="UniProtKB-ARBA"/>
</dbReference>
<evidence type="ECO:0000256" key="3">
    <source>
        <dbReference type="ARBA" id="ARBA00022989"/>
    </source>
</evidence>
<feature type="compositionally biased region" description="Low complexity" evidence="5">
    <location>
        <begin position="62"/>
        <end position="105"/>
    </location>
</feature>
<keyword evidence="3 6" id="KW-1133">Transmembrane helix</keyword>
<evidence type="ECO:0000256" key="1">
    <source>
        <dbReference type="ARBA" id="ARBA00004167"/>
    </source>
</evidence>
<feature type="region of interest" description="Disordered" evidence="5">
    <location>
        <begin position="219"/>
        <end position="299"/>
    </location>
</feature>
<evidence type="ECO:0000256" key="4">
    <source>
        <dbReference type="ARBA" id="ARBA00023136"/>
    </source>
</evidence>
<accession>A0A0H2S646</accession>
<dbReference type="PANTHER" id="PTHR15549:SF26">
    <property type="entry name" value="AXIAL BUDDING PATTERN PROTEIN 2-RELATED"/>
    <property type="match status" value="1"/>
</dbReference>
<dbReference type="EMBL" id="KQ085885">
    <property type="protein sequence ID" value="KLO19702.1"/>
    <property type="molecule type" value="Genomic_DNA"/>
</dbReference>
<evidence type="ECO:0000313" key="8">
    <source>
        <dbReference type="Proteomes" id="UP000053477"/>
    </source>
</evidence>
<name>A0A0H2S646_9AGAM</name>
<dbReference type="GO" id="GO:0016020">
    <property type="term" value="C:membrane"/>
    <property type="evidence" value="ECO:0007669"/>
    <property type="project" value="UniProtKB-SubCell"/>
</dbReference>
<evidence type="ECO:0000256" key="2">
    <source>
        <dbReference type="ARBA" id="ARBA00022692"/>
    </source>
</evidence>
<comment type="subcellular location">
    <subcellularLocation>
        <location evidence="1">Membrane</location>
        <topology evidence="1">Single-pass membrane protein</topology>
    </subcellularLocation>
</comment>
<gene>
    <name evidence="7" type="ORF">SCHPADRAFT_55300</name>
</gene>
<keyword evidence="4 6" id="KW-0472">Membrane</keyword>
<dbReference type="InParanoid" id="A0A0H2S646"/>
<feature type="compositionally biased region" description="Basic and acidic residues" evidence="5">
    <location>
        <begin position="287"/>
        <end position="299"/>
    </location>
</feature>
<protein>
    <submittedName>
        <fullName evidence="7">Uncharacterized protein</fullName>
    </submittedName>
</protein>
<dbReference type="AlphaFoldDB" id="A0A0H2S646"/>
<dbReference type="PANTHER" id="PTHR15549">
    <property type="entry name" value="PAIRED IMMUNOGLOBULIN-LIKE TYPE 2 RECEPTOR"/>
    <property type="match status" value="1"/>
</dbReference>
<evidence type="ECO:0000313" key="7">
    <source>
        <dbReference type="EMBL" id="KLO19702.1"/>
    </source>
</evidence>
<reference evidence="7 8" key="1">
    <citation type="submission" date="2015-04" db="EMBL/GenBank/DDBJ databases">
        <title>Complete genome sequence of Schizopora paradoxa KUC8140, a cosmopolitan wood degrader in East Asia.</title>
        <authorList>
            <consortium name="DOE Joint Genome Institute"/>
            <person name="Min B."/>
            <person name="Park H."/>
            <person name="Jang Y."/>
            <person name="Kim J.-J."/>
            <person name="Kim K.H."/>
            <person name="Pangilinan J."/>
            <person name="Lipzen A."/>
            <person name="Riley R."/>
            <person name="Grigoriev I.V."/>
            <person name="Spatafora J.W."/>
            <person name="Choi I.-G."/>
        </authorList>
    </citation>
    <scope>NUCLEOTIDE SEQUENCE [LARGE SCALE GENOMIC DNA]</scope>
    <source>
        <strain evidence="7 8">KUC8140</strain>
    </source>
</reference>
<evidence type="ECO:0000256" key="5">
    <source>
        <dbReference type="SAM" id="MobiDB-lite"/>
    </source>
</evidence>
<dbReference type="Proteomes" id="UP000053477">
    <property type="component" value="Unassembled WGS sequence"/>
</dbReference>
<dbReference type="InterPro" id="IPR051694">
    <property type="entry name" value="Immunoregulatory_rcpt-like"/>
</dbReference>
<feature type="transmembrane region" description="Helical" evidence="6">
    <location>
        <begin position="176"/>
        <end position="199"/>
    </location>
</feature>
<feature type="region of interest" description="Disordered" evidence="5">
    <location>
        <begin position="55"/>
        <end position="105"/>
    </location>
</feature>
<proteinExistence type="predicted"/>
<keyword evidence="2 6" id="KW-0812">Transmembrane</keyword>
<organism evidence="7 8">
    <name type="scientific">Schizopora paradoxa</name>
    <dbReference type="NCBI Taxonomy" id="27342"/>
    <lineage>
        <taxon>Eukaryota</taxon>
        <taxon>Fungi</taxon>
        <taxon>Dikarya</taxon>
        <taxon>Basidiomycota</taxon>
        <taxon>Agaricomycotina</taxon>
        <taxon>Agaricomycetes</taxon>
        <taxon>Hymenochaetales</taxon>
        <taxon>Schizoporaceae</taxon>
        <taxon>Schizopora</taxon>
    </lineage>
</organism>
<keyword evidence="8" id="KW-1185">Reference proteome</keyword>
<sequence length="299" mass="31669">MSAPGPPMITEAFVLNSRFDPSAPEPCDTFEEEEGFCIVQPGIGTTEIETFGPTHIHSKQQSTTATSPVSTVSPTTLTTTSHSSSSTTVEQSATSTNGTSSSRSTSISSVLPSAISVAPSEVSLTSFNSSTILATKTANTTTNSKSTTSPIVKAPFASLTQSSDPKPASLLDNKSAAAGVFASIILGVILFVVLLLILWRTYVRSRRRREHRVCPYNVGETETPKGSQGTSGLLETEPNSDARKSAAESRILLIGHRESAEETDSIRVFSSSSLGGNPPPYTPSELGRQEFVDHKTIKE</sequence>